<dbReference type="AlphaFoldDB" id="A0A420I416"/>
<reference evidence="3 4" key="1">
    <citation type="journal article" date="2018" name="BMC Genomics">
        <title>Comparative genome analyses reveal sequence features reflecting distinct modes of host-adaptation between dicot and monocot powdery mildew.</title>
        <authorList>
            <person name="Wu Y."/>
            <person name="Ma X."/>
            <person name="Pan Z."/>
            <person name="Kale S.D."/>
            <person name="Song Y."/>
            <person name="King H."/>
            <person name="Zhang Q."/>
            <person name="Presley C."/>
            <person name="Deng X."/>
            <person name="Wei C.I."/>
            <person name="Xiao S."/>
        </authorList>
    </citation>
    <scope>NUCLEOTIDE SEQUENCE [LARGE SCALE GENOMIC DNA]</scope>
    <source>
        <strain evidence="3">UCSC1</strain>
    </source>
</reference>
<keyword evidence="2" id="KW-0812">Transmembrane</keyword>
<feature type="region of interest" description="Disordered" evidence="1">
    <location>
        <begin position="173"/>
        <end position="206"/>
    </location>
</feature>
<feature type="region of interest" description="Disordered" evidence="1">
    <location>
        <begin position="232"/>
        <end position="255"/>
    </location>
</feature>
<accession>A0A420I416</accession>
<proteinExistence type="predicted"/>
<keyword evidence="2" id="KW-0472">Membrane</keyword>
<protein>
    <submittedName>
        <fullName evidence="3">Uncharacterized protein</fullName>
    </submittedName>
</protein>
<name>A0A420I416_9PEZI</name>
<evidence type="ECO:0000256" key="2">
    <source>
        <dbReference type="SAM" id="Phobius"/>
    </source>
</evidence>
<sequence>MTEEMENQLPCDRVNFTPPELKDTMIQQTPSKKSRLFRSRNHRPVWLTCLLLIFFTLALSLGLASVASTQLFKFPNFAYKEILDLRRIISSTRSSTPKTPCKFLYEKSLGKRYHDDSLFADVHIFSNLNAGRHSMEMIKRATSNLTGVAEELPTAPLNTPVTVTSTVSIPPVSTHATSATTETQTPHATSQMSPPASNTPASATSSAVNILTSKPSSTISSESTAVSQVLITSTGGSPDDDTPTSTKKGSSPSVVRTVSTRETIYTTTLPNGALSTSTSTTIVQVETEESSPTGATKTKTPAGLQTNIAQWTKSIPLKSKAIGIISIMGVIFW</sequence>
<dbReference type="EMBL" id="MCBR01013196">
    <property type="protein sequence ID" value="RKF64458.1"/>
    <property type="molecule type" value="Genomic_DNA"/>
</dbReference>
<keyword evidence="2" id="KW-1133">Transmembrane helix</keyword>
<gene>
    <name evidence="3" type="ORF">GcC1_131006</name>
</gene>
<dbReference type="OrthoDB" id="10470537at2759"/>
<evidence type="ECO:0000313" key="3">
    <source>
        <dbReference type="EMBL" id="RKF64458.1"/>
    </source>
</evidence>
<evidence type="ECO:0000256" key="1">
    <source>
        <dbReference type="SAM" id="MobiDB-lite"/>
    </source>
</evidence>
<organism evidence="3 4">
    <name type="scientific">Golovinomyces cichoracearum</name>
    <dbReference type="NCBI Taxonomy" id="62708"/>
    <lineage>
        <taxon>Eukaryota</taxon>
        <taxon>Fungi</taxon>
        <taxon>Dikarya</taxon>
        <taxon>Ascomycota</taxon>
        <taxon>Pezizomycotina</taxon>
        <taxon>Leotiomycetes</taxon>
        <taxon>Erysiphales</taxon>
        <taxon>Erysiphaceae</taxon>
        <taxon>Golovinomyces</taxon>
    </lineage>
</organism>
<evidence type="ECO:0000313" key="4">
    <source>
        <dbReference type="Proteomes" id="UP000285405"/>
    </source>
</evidence>
<comment type="caution">
    <text evidence="3">The sequence shown here is derived from an EMBL/GenBank/DDBJ whole genome shotgun (WGS) entry which is preliminary data.</text>
</comment>
<feature type="transmembrane region" description="Helical" evidence="2">
    <location>
        <begin position="45"/>
        <end position="67"/>
    </location>
</feature>
<dbReference type="Proteomes" id="UP000285405">
    <property type="component" value="Unassembled WGS sequence"/>
</dbReference>